<organism evidence="2 3">
    <name type="scientific">Anaerosporomusa subterranea</name>
    <dbReference type="NCBI Taxonomy" id="1794912"/>
    <lineage>
        <taxon>Bacteria</taxon>
        <taxon>Bacillati</taxon>
        <taxon>Bacillota</taxon>
        <taxon>Negativicutes</taxon>
        <taxon>Acetonemataceae</taxon>
        <taxon>Anaerosporomusa</taxon>
    </lineage>
</organism>
<dbReference type="RefSeq" id="WP_082816793.1">
    <property type="nucleotide sequence ID" value="NZ_LSGP01000017.1"/>
</dbReference>
<evidence type="ECO:0000313" key="2">
    <source>
        <dbReference type="EMBL" id="KYZ76365.1"/>
    </source>
</evidence>
<comment type="caution">
    <text evidence="2">The sequence shown here is derived from an EMBL/GenBank/DDBJ whole genome shotgun (WGS) entry which is preliminary data.</text>
</comment>
<name>A0A154BR79_ANASB</name>
<accession>A0A154BR79</accession>
<dbReference type="OrthoDB" id="1629525at2"/>
<evidence type="ECO:0000256" key="1">
    <source>
        <dbReference type="SAM" id="MobiDB-lite"/>
    </source>
</evidence>
<dbReference type="EMBL" id="LSGP01000017">
    <property type="protein sequence ID" value="KYZ76365.1"/>
    <property type="molecule type" value="Genomic_DNA"/>
</dbReference>
<keyword evidence="3" id="KW-1185">Reference proteome</keyword>
<evidence type="ECO:0000313" key="3">
    <source>
        <dbReference type="Proteomes" id="UP000076268"/>
    </source>
</evidence>
<dbReference type="STRING" id="1794912.AXX12_07985"/>
<dbReference type="AlphaFoldDB" id="A0A154BR79"/>
<reference evidence="2 3" key="1">
    <citation type="submission" date="2016-02" db="EMBL/GenBank/DDBJ databases">
        <title>Anaerosporomusa subterraneum gen. nov., sp. nov., a spore-forming obligate anaerobe isolated from saprolite.</title>
        <authorList>
            <person name="Choi J.K."/>
            <person name="Shah M."/>
            <person name="Yee N."/>
        </authorList>
    </citation>
    <scope>NUCLEOTIDE SEQUENCE [LARGE SCALE GENOMIC DNA]</scope>
    <source>
        <strain evidence="2 3">RU4</strain>
    </source>
</reference>
<sequence length="186" mass="20454">MAEQNEKKTKHLRSARQWLTRAEESFDKDRDVRGELNLFLAQAELQHAQETSQNRGWLRKYPALRHGLAAIVAVTLASTAYGVYNQSNDNDSIQPAPSTMVSQPVIRPGPIENNVISLQPPVASPASAVVSRQEAEPAVQTAPLRQQAEAKRPEPVAVPNSEQRSPVSSEEMRSLIRAAGKSLRGE</sequence>
<gene>
    <name evidence="2" type="ORF">AXX12_07985</name>
</gene>
<protein>
    <submittedName>
        <fullName evidence="2">Uncharacterized protein</fullName>
    </submittedName>
</protein>
<proteinExistence type="predicted"/>
<dbReference type="Proteomes" id="UP000076268">
    <property type="component" value="Unassembled WGS sequence"/>
</dbReference>
<feature type="region of interest" description="Disordered" evidence="1">
    <location>
        <begin position="127"/>
        <end position="186"/>
    </location>
</feature>